<dbReference type="EMBL" id="KV429057">
    <property type="protein sequence ID" value="KZT69495.1"/>
    <property type="molecule type" value="Genomic_DNA"/>
</dbReference>
<name>A0A165QI26_9APHY</name>
<dbReference type="OrthoDB" id="10379927at2759"/>
<evidence type="ECO:0000313" key="2">
    <source>
        <dbReference type="Proteomes" id="UP000076727"/>
    </source>
</evidence>
<keyword evidence="2" id="KW-1185">Reference proteome</keyword>
<sequence length="353" mass="39875">MAEQAREFQSVIAMPESIRRWSSGDRRVPTAAKELQPLPQPLANRIPLEMHIEIISWLAWHKCSLLKCALVQRAWHPYCVHWLYRRICCRDGYRLIESAHQHESVKQYLTGTVKFDLDEEAAVTIALSMKMKTIMATELHPVGSQALGSLMPSLQILTLRKCDLRSRVDPVPWSSKTVTDLTLYATALRGDHRALSRIFDWFPQLRQLAFEGKLRVSHQFSSSSTLAAPSHRSHTPTVHQLRHLRLDVAGSGVTALLINLLIDLSLHTSLRTLETRIATQHMSAVERLLQKTGSSLTRLRALTTWTSDTILSPICNIARPCELWNYTSDTAASVPSERWLNCPASSQPSAAHR</sequence>
<gene>
    <name evidence="1" type="ORF">DAEQUDRAFT_254502</name>
</gene>
<dbReference type="Proteomes" id="UP000076727">
    <property type="component" value="Unassembled WGS sequence"/>
</dbReference>
<dbReference type="SUPFAM" id="SSF81383">
    <property type="entry name" value="F-box domain"/>
    <property type="match status" value="1"/>
</dbReference>
<reference evidence="1 2" key="1">
    <citation type="journal article" date="2016" name="Mol. Biol. Evol.">
        <title>Comparative Genomics of Early-Diverging Mushroom-Forming Fungi Provides Insights into the Origins of Lignocellulose Decay Capabilities.</title>
        <authorList>
            <person name="Nagy L.G."/>
            <person name="Riley R."/>
            <person name="Tritt A."/>
            <person name="Adam C."/>
            <person name="Daum C."/>
            <person name="Floudas D."/>
            <person name="Sun H."/>
            <person name="Yadav J.S."/>
            <person name="Pangilinan J."/>
            <person name="Larsson K.H."/>
            <person name="Matsuura K."/>
            <person name="Barry K."/>
            <person name="Labutti K."/>
            <person name="Kuo R."/>
            <person name="Ohm R.A."/>
            <person name="Bhattacharya S.S."/>
            <person name="Shirouzu T."/>
            <person name="Yoshinaga Y."/>
            <person name="Martin F.M."/>
            <person name="Grigoriev I.V."/>
            <person name="Hibbett D.S."/>
        </authorList>
    </citation>
    <scope>NUCLEOTIDE SEQUENCE [LARGE SCALE GENOMIC DNA]</scope>
    <source>
        <strain evidence="1 2">L-15889</strain>
    </source>
</reference>
<evidence type="ECO:0008006" key="3">
    <source>
        <dbReference type="Google" id="ProtNLM"/>
    </source>
</evidence>
<protein>
    <recommendedName>
        <fullName evidence="3">F-box domain-containing protein</fullName>
    </recommendedName>
</protein>
<dbReference type="AlphaFoldDB" id="A0A165QI26"/>
<evidence type="ECO:0000313" key="1">
    <source>
        <dbReference type="EMBL" id="KZT69495.1"/>
    </source>
</evidence>
<proteinExistence type="predicted"/>
<organism evidence="1 2">
    <name type="scientific">Daedalea quercina L-15889</name>
    <dbReference type="NCBI Taxonomy" id="1314783"/>
    <lineage>
        <taxon>Eukaryota</taxon>
        <taxon>Fungi</taxon>
        <taxon>Dikarya</taxon>
        <taxon>Basidiomycota</taxon>
        <taxon>Agaricomycotina</taxon>
        <taxon>Agaricomycetes</taxon>
        <taxon>Polyporales</taxon>
        <taxon>Fomitopsis</taxon>
    </lineage>
</organism>
<accession>A0A165QI26</accession>
<dbReference type="InterPro" id="IPR036047">
    <property type="entry name" value="F-box-like_dom_sf"/>
</dbReference>